<dbReference type="Proteomes" id="UP001362999">
    <property type="component" value="Unassembled WGS sequence"/>
</dbReference>
<dbReference type="EMBL" id="JAWWNJ010000148">
    <property type="protein sequence ID" value="KAK6981727.1"/>
    <property type="molecule type" value="Genomic_DNA"/>
</dbReference>
<evidence type="ECO:0000313" key="3">
    <source>
        <dbReference type="Proteomes" id="UP001362999"/>
    </source>
</evidence>
<evidence type="ECO:0000313" key="2">
    <source>
        <dbReference type="EMBL" id="KAK6981727.1"/>
    </source>
</evidence>
<reference evidence="2 3" key="1">
    <citation type="journal article" date="2024" name="J Genomics">
        <title>Draft genome sequencing and assembly of Favolaschia claudopus CIRM-BRFM 2984 isolated from oak limbs.</title>
        <authorList>
            <person name="Navarro D."/>
            <person name="Drula E."/>
            <person name="Chaduli D."/>
            <person name="Cazenave R."/>
            <person name="Ahrendt S."/>
            <person name="Wang J."/>
            <person name="Lipzen A."/>
            <person name="Daum C."/>
            <person name="Barry K."/>
            <person name="Grigoriev I.V."/>
            <person name="Favel A."/>
            <person name="Rosso M.N."/>
            <person name="Martin F."/>
        </authorList>
    </citation>
    <scope>NUCLEOTIDE SEQUENCE [LARGE SCALE GENOMIC DNA]</scope>
    <source>
        <strain evidence="2 3">CIRM-BRFM 2984</strain>
    </source>
</reference>
<accession>A0AAV9ZI86</accession>
<feature type="region of interest" description="Disordered" evidence="1">
    <location>
        <begin position="1"/>
        <end position="30"/>
    </location>
</feature>
<comment type="caution">
    <text evidence="2">The sequence shown here is derived from an EMBL/GenBank/DDBJ whole genome shotgun (WGS) entry which is preliminary data.</text>
</comment>
<feature type="compositionally biased region" description="Polar residues" evidence="1">
    <location>
        <begin position="17"/>
        <end position="30"/>
    </location>
</feature>
<keyword evidence="3" id="KW-1185">Reference proteome</keyword>
<name>A0AAV9ZI86_9AGAR</name>
<sequence>MKIDSSQPSSAPPEQPNGTGSTSPVLSDTPISISPSHTALSFETLKLGLILLSKKIEPMLGGTPFRLPFTVVNTIVEVANIFQLNTINAVLPNNPTQEEKEQIRQFSEFLVKELEMIDSLTKRSISPNEWQNTAASIFVVERSTAPGAAGLRQIVGSKRTPGLAIEVGHRRN</sequence>
<evidence type="ECO:0000256" key="1">
    <source>
        <dbReference type="SAM" id="MobiDB-lite"/>
    </source>
</evidence>
<dbReference type="AlphaFoldDB" id="A0AAV9ZI86"/>
<protein>
    <submittedName>
        <fullName evidence="2">Uncharacterized protein</fullName>
    </submittedName>
</protein>
<organism evidence="2 3">
    <name type="scientific">Favolaschia claudopus</name>
    <dbReference type="NCBI Taxonomy" id="2862362"/>
    <lineage>
        <taxon>Eukaryota</taxon>
        <taxon>Fungi</taxon>
        <taxon>Dikarya</taxon>
        <taxon>Basidiomycota</taxon>
        <taxon>Agaricomycotina</taxon>
        <taxon>Agaricomycetes</taxon>
        <taxon>Agaricomycetidae</taxon>
        <taxon>Agaricales</taxon>
        <taxon>Marasmiineae</taxon>
        <taxon>Mycenaceae</taxon>
        <taxon>Favolaschia</taxon>
    </lineage>
</organism>
<gene>
    <name evidence="2" type="ORF">R3P38DRAFT_2807924</name>
</gene>
<proteinExistence type="predicted"/>